<dbReference type="Gene3D" id="3.30.420.40">
    <property type="match status" value="2"/>
</dbReference>
<dbReference type="InterPro" id="IPR004001">
    <property type="entry name" value="Actin_CS"/>
</dbReference>
<dbReference type="Pfam" id="PF00022">
    <property type="entry name" value="Actin"/>
    <property type="match status" value="1"/>
</dbReference>
<dbReference type="AlphaFoldDB" id="A0A820B2J8"/>
<proteinExistence type="predicted"/>
<keyword evidence="3" id="KW-1185">Reference proteome</keyword>
<dbReference type="Proteomes" id="UP000663866">
    <property type="component" value="Unassembled WGS sequence"/>
</dbReference>
<accession>A0A820B2J8</accession>
<dbReference type="InterPro" id="IPR004000">
    <property type="entry name" value="Actin"/>
</dbReference>
<evidence type="ECO:0008006" key="4">
    <source>
        <dbReference type="Google" id="ProtNLM"/>
    </source>
</evidence>
<organism evidence="2 3">
    <name type="scientific">Rotaria magnacalcarata</name>
    <dbReference type="NCBI Taxonomy" id="392030"/>
    <lineage>
        <taxon>Eukaryota</taxon>
        <taxon>Metazoa</taxon>
        <taxon>Spiralia</taxon>
        <taxon>Gnathifera</taxon>
        <taxon>Rotifera</taxon>
        <taxon>Eurotatoria</taxon>
        <taxon>Bdelloidea</taxon>
        <taxon>Philodinida</taxon>
        <taxon>Philodinidae</taxon>
        <taxon>Rotaria</taxon>
    </lineage>
</organism>
<gene>
    <name evidence="2" type="ORF">OVN521_LOCUS26034</name>
</gene>
<evidence type="ECO:0000256" key="1">
    <source>
        <dbReference type="ARBA" id="ARBA00003520"/>
    </source>
</evidence>
<dbReference type="InterPro" id="IPR043129">
    <property type="entry name" value="ATPase_NBD"/>
</dbReference>
<evidence type="ECO:0000313" key="3">
    <source>
        <dbReference type="Proteomes" id="UP000663866"/>
    </source>
</evidence>
<name>A0A820B2J8_9BILA</name>
<dbReference type="EMBL" id="CAJOBG010006687">
    <property type="protein sequence ID" value="CAF4194545.1"/>
    <property type="molecule type" value="Genomic_DNA"/>
</dbReference>
<comment type="function">
    <text evidence="1">Actins are highly conserved proteins that are involved in various types of cell motility and are ubiquitously expressed in all eukaryotic cells.</text>
</comment>
<dbReference type="PANTHER" id="PTHR11937">
    <property type="entry name" value="ACTIN"/>
    <property type="match status" value="1"/>
</dbReference>
<dbReference type="SUPFAM" id="SSF53067">
    <property type="entry name" value="Actin-like ATPase domain"/>
    <property type="match status" value="1"/>
</dbReference>
<comment type="caution">
    <text evidence="2">The sequence shown here is derived from an EMBL/GenBank/DDBJ whole genome shotgun (WGS) entry which is preliminary data.</text>
</comment>
<dbReference type="PROSITE" id="PS00432">
    <property type="entry name" value="ACTINS_2"/>
    <property type="match status" value="1"/>
</dbReference>
<sequence>MKGDIDIRKELYANIVLSGGTTMFPGIADRMQKDVSALAPSNMKIRIVAPPERKYAVWIGGSILSSLATFQSMWISKQEYDESGPSIKEANISDEERLYSYNNRRKLQRIANGGVRFYLPLDSCSGLFMGKNLIAANEQNISEIKSSSSLTKTDDIYSTLSLLKQSVAVTNNDLNFVYARNNIVSLNTIETTLFDPNTNDNIRERHIILRNIHGRCVSYGHAIVSFKLSEPSNEWIEDLEYRNTDFLNYQCILSNENHYHASSDGVTLKSNFDIYENVPPANGQLITLVEFISIHFGGEFTSYRDCLSQCYFIKSDTDGSR</sequence>
<dbReference type="FunFam" id="3.30.420.40:FF:000339">
    <property type="entry name" value="Protein CBG02163"/>
    <property type="match status" value="1"/>
</dbReference>
<evidence type="ECO:0000313" key="2">
    <source>
        <dbReference type="EMBL" id="CAF4194545.1"/>
    </source>
</evidence>
<dbReference type="FunFam" id="3.30.420.40:FF:000058">
    <property type="entry name" value="Putative actin-related protein 5"/>
    <property type="match status" value="1"/>
</dbReference>
<protein>
    <recommendedName>
        <fullName evidence="4">Actin</fullName>
    </recommendedName>
</protein>
<reference evidence="2" key="1">
    <citation type="submission" date="2021-02" db="EMBL/GenBank/DDBJ databases">
        <authorList>
            <person name="Nowell W R."/>
        </authorList>
    </citation>
    <scope>NUCLEOTIDE SEQUENCE</scope>
</reference>